<evidence type="ECO:0000256" key="1">
    <source>
        <dbReference type="ARBA" id="ARBA00004123"/>
    </source>
</evidence>
<dbReference type="EMBL" id="KI658406">
    <property type="protein sequence ID" value="ETN82702.1"/>
    <property type="molecule type" value="Genomic_DNA"/>
</dbReference>
<evidence type="ECO:0000259" key="5">
    <source>
        <dbReference type="PROSITE" id="PS50977"/>
    </source>
</evidence>
<dbReference type="PROSITE" id="PS50977">
    <property type="entry name" value="HTH_TETR_2"/>
    <property type="match status" value="1"/>
</dbReference>
<dbReference type="Pfam" id="PF03692">
    <property type="entry name" value="CxxCxxCC"/>
    <property type="match status" value="1"/>
</dbReference>
<gene>
    <name evidence="6" type="ORF">NECAME_17656</name>
</gene>
<evidence type="ECO:0000313" key="7">
    <source>
        <dbReference type="Proteomes" id="UP000053676"/>
    </source>
</evidence>
<accession>W2TNW3</accession>
<dbReference type="PANTHER" id="PTHR47506">
    <property type="entry name" value="TRANSCRIPTIONAL REGULATORY PROTEIN"/>
    <property type="match status" value="1"/>
</dbReference>
<dbReference type="PROSITE" id="PS01081">
    <property type="entry name" value="HTH_TETR_1"/>
    <property type="match status" value="1"/>
</dbReference>
<dbReference type="Gene3D" id="1.10.357.10">
    <property type="entry name" value="Tetracycline Repressor, domain 2"/>
    <property type="match status" value="1"/>
</dbReference>
<proteinExistence type="predicted"/>
<dbReference type="KEGG" id="nai:NECAME_17656"/>
<evidence type="ECO:0000256" key="2">
    <source>
        <dbReference type="ARBA" id="ARBA00023015"/>
    </source>
</evidence>
<keyword evidence="7" id="KW-1185">Reference proteome</keyword>
<evidence type="ECO:0000256" key="3">
    <source>
        <dbReference type="ARBA" id="ARBA00023125"/>
    </source>
</evidence>
<dbReference type="GO" id="GO:0003677">
    <property type="term" value="F:DNA binding"/>
    <property type="evidence" value="ECO:0007669"/>
    <property type="project" value="UniProtKB-KW"/>
</dbReference>
<dbReference type="SUPFAM" id="SSF46689">
    <property type="entry name" value="Homeodomain-like"/>
    <property type="match status" value="1"/>
</dbReference>
<dbReference type="SUPFAM" id="SSF48498">
    <property type="entry name" value="Tetracyclin repressor-like, C-terminal domain"/>
    <property type="match status" value="1"/>
</dbReference>
<protein>
    <submittedName>
        <fullName evidence="6">Transcriptional regulator, TetR family</fullName>
    </submittedName>
</protein>
<name>W2TNW3_NECAM</name>
<feature type="domain" description="HTH tetR-type" evidence="5">
    <location>
        <begin position="6"/>
        <end position="66"/>
    </location>
</feature>
<reference evidence="7" key="1">
    <citation type="journal article" date="2014" name="Nat. Genet.">
        <title>Genome of the human hookworm Necator americanus.</title>
        <authorList>
            <person name="Tang Y.T."/>
            <person name="Gao X."/>
            <person name="Rosa B.A."/>
            <person name="Abubucker S."/>
            <person name="Hallsworth-Pepin K."/>
            <person name="Martin J."/>
            <person name="Tyagi R."/>
            <person name="Heizer E."/>
            <person name="Zhang X."/>
            <person name="Bhonagiri-Palsikar V."/>
            <person name="Minx P."/>
            <person name="Warren W.C."/>
            <person name="Wang Q."/>
            <person name="Zhan B."/>
            <person name="Hotez P.J."/>
            <person name="Sternberg P.W."/>
            <person name="Dougall A."/>
            <person name="Gaze S.T."/>
            <person name="Mulvenna J."/>
            <person name="Sotillo J."/>
            <person name="Ranganathan S."/>
            <person name="Rabelo E.M."/>
            <person name="Wilson R.K."/>
            <person name="Felgner P.L."/>
            <person name="Bethony J."/>
            <person name="Hawdon J.M."/>
            <person name="Gasser R.B."/>
            <person name="Loukas A."/>
            <person name="Mitreva M."/>
        </authorList>
    </citation>
    <scope>NUCLEOTIDE SEQUENCE [LARGE SCALE GENOMIC DNA]</scope>
</reference>
<comment type="subcellular location">
    <subcellularLocation>
        <location evidence="1">Nucleus</location>
    </subcellularLocation>
</comment>
<keyword evidence="4" id="KW-0804">Transcription</keyword>
<keyword evidence="2" id="KW-0805">Transcription regulation</keyword>
<dbReference type="GO" id="GO:0005634">
    <property type="term" value="C:nucleus"/>
    <property type="evidence" value="ECO:0007669"/>
    <property type="project" value="UniProtKB-SubCell"/>
</dbReference>
<dbReference type="Pfam" id="PF00440">
    <property type="entry name" value="TetR_N"/>
    <property type="match status" value="1"/>
</dbReference>
<dbReference type="InterPro" id="IPR001647">
    <property type="entry name" value="HTH_TetR"/>
</dbReference>
<organism evidence="6 7">
    <name type="scientific">Necator americanus</name>
    <name type="common">Human hookworm</name>
    <dbReference type="NCBI Taxonomy" id="51031"/>
    <lineage>
        <taxon>Eukaryota</taxon>
        <taxon>Metazoa</taxon>
        <taxon>Ecdysozoa</taxon>
        <taxon>Nematoda</taxon>
        <taxon>Chromadorea</taxon>
        <taxon>Rhabditida</taxon>
        <taxon>Rhabditina</taxon>
        <taxon>Rhabditomorpha</taxon>
        <taxon>Strongyloidea</taxon>
        <taxon>Ancylostomatidae</taxon>
        <taxon>Bunostominae</taxon>
        <taxon>Necator</taxon>
    </lineage>
</organism>
<dbReference type="AlphaFoldDB" id="W2TNW3"/>
<sequence length="296" mass="33198">MARPREFDEHAVLDAAVHRFWVHGYEATSVRELAQSMGITGASLYNAFGDKRSLFRKALAHYVAQSFGDRVSRFEHLPPKDAITSFFQEIVERSISDKDRKGCLLVNSALEVAPHDPEFQETIAGVLVQVEAVPRMDSKSIHFSCTLCGKCCHDLRLPLSLSEAESWLMDDGELEIFVEAIPWPGEPPGDNLQAAHKRGRSFPAMCGDLPIRIIATFVASFNGPCPNLLDDMRCGAYEKRPRVCRIYPAETARRDDRANGGRDDDCKHVPDPPKRYCHLRTIQRVDEQTLCSGQKA</sequence>
<keyword evidence="3" id="KW-0238">DNA-binding</keyword>
<evidence type="ECO:0000256" key="4">
    <source>
        <dbReference type="ARBA" id="ARBA00023163"/>
    </source>
</evidence>
<dbReference type="InterPro" id="IPR005358">
    <property type="entry name" value="Puta_zinc/iron-chelating_dom"/>
</dbReference>
<dbReference type="InterPro" id="IPR009057">
    <property type="entry name" value="Homeodomain-like_sf"/>
</dbReference>
<evidence type="ECO:0000313" key="6">
    <source>
        <dbReference type="EMBL" id="ETN82702.1"/>
    </source>
</evidence>
<dbReference type="InterPro" id="IPR023772">
    <property type="entry name" value="DNA-bd_HTH_TetR-type_CS"/>
</dbReference>
<dbReference type="Gene3D" id="1.10.10.60">
    <property type="entry name" value="Homeodomain-like"/>
    <property type="match status" value="1"/>
</dbReference>
<dbReference type="InterPro" id="IPR036271">
    <property type="entry name" value="Tet_transcr_reg_TetR-rel_C_sf"/>
</dbReference>
<dbReference type="PANTHER" id="PTHR47506:SF1">
    <property type="entry name" value="HTH-TYPE TRANSCRIPTIONAL REGULATOR YJDC"/>
    <property type="match status" value="1"/>
</dbReference>
<dbReference type="Proteomes" id="UP000053676">
    <property type="component" value="Unassembled WGS sequence"/>
</dbReference>